<dbReference type="NCBIfam" id="TIGR01983">
    <property type="entry name" value="UbiG"/>
    <property type="match status" value="1"/>
</dbReference>
<comment type="similarity">
    <text evidence="5">Belongs to the methyltransferase superfamily. UbiG/COQ3 family.</text>
</comment>
<comment type="catalytic activity">
    <reaction evidence="5">
        <text>a 3-(all-trans-polyprenyl)benzene-1,2-diol + S-adenosyl-L-methionine = a 2-methoxy-6-(all-trans-polyprenyl)phenol + S-adenosyl-L-homocysteine + H(+)</text>
        <dbReference type="Rhea" id="RHEA:31411"/>
        <dbReference type="Rhea" id="RHEA-COMP:9550"/>
        <dbReference type="Rhea" id="RHEA-COMP:9551"/>
        <dbReference type="ChEBI" id="CHEBI:15378"/>
        <dbReference type="ChEBI" id="CHEBI:57856"/>
        <dbReference type="ChEBI" id="CHEBI:59789"/>
        <dbReference type="ChEBI" id="CHEBI:62729"/>
        <dbReference type="ChEBI" id="CHEBI:62731"/>
        <dbReference type="EC" id="2.1.1.222"/>
    </reaction>
</comment>
<comment type="pathway">
    <text evidence="5">Cofactor biosynthesis; ubiquinone biosynthesis.</text>
</comment>
<dbReference type="HAMAP" id="MF_00472">
    <property type="entry name" value="UbiG"/>
    <property type="match status" value="1"/>
</dbReference>
<dbReference type="EC" id="2.1.1.222" evidence="5"/>
<keyword evidence="4 5" id="KW-0949">S-adenosyl-L-methionine</keyword>
<name>A0A1T4RQJ4_9GAMM</name>
<keyword evidence="2 5" id="KW-0808">Transferase</keyword>
<protein>
    <recommendedName>
        <fullName evidence="5">Ubiquinone biosynthesis O-methyltransferase</fullName>
    </recommendedName>
    <alternativeName>
        <fullName evidence="5">2-polyprenyl-6-hydroxyphenol methylase</fullName>
        <ecNumber evidence="5">2.1.1.222</ecNumber>
    </alternativeName>
    <alternativeName>
        <fullName evidence="5">3-demethylubiquinone 3-O-methyltransferase</fullName>
        <ecNumber evidence="5">2.1.1.64</ecNumber>
    </alternativeName>
</protein>
<dbReference type="GO" id="GO:0010420">
    <property type="term" value="F:polyprenyldihydroxybenzoate methyltransferase activity"/>
    <property type="evidence" value="ECO:0007669"/>
    <property type="project" value="InterPro"/>
</dbReference>
<gene>
    <name evidence="5" type="primary">ubiG</name>
    <name evidence="6" type="ORF">BTE48_12970</name>
</gene>
<feature type="binding site" evidence="5">
    <location>
        <position position="126"/>
    </location>
    <ligand>
        <name>S-adenosyl-L-methionine</name>
        <dbReference type="ChEBI" id="CHEBI:59789"/>
    </ligand>
</feature>
<feature type="binding site" evidence="5">
    <location>
        <position position="42"/>
    </location>
    <ligand>
        <name>S-adenosyl-L-methionine</name>
        <dbReference type="ChEBI" id="CHEBI:59789"/>
    </ligand>
</feature>
<sequence length="240" mass="26496">MTENSSAQNVDFSEVAKFEALASRWWDRESEFKPLHDINPLRLNFIDERVGLAGKKVLDVGCGGGILSESMALRGADVSGIDMGEAPLSVAKLHQLESGLQINYRRITAEELAEQEPAQYDVVTCLEMLEHVPNPAGVIAACARLVKPGGQVFFSTINRNPKAYLFAIVGAEYVMKMLPKGTHDFSKFIRPSELGNWCRNAGLKNADLTGMTYNPLTKQYKLDSKDVSVNYLLQCLKPDA</sequence>
<keyword evidence="1 5" id="KW-0489">Methyltransferase</keyword>
<proteinExistence type="inferred from homology"/>
<dbReference type="Gene3D" id="3.40.50.150">
    <property type="entry name" value="Vaccinia Virus protein VP39"/>
    <property type="match status" value="1"/>
</dbReference>
<dbReference type="GO" id="GO:0032259">
    <property type="term" value="P:methylation"/>
    <property type="evidence" value="ECO:0007669"/>
    <property type="project" value="UniProtKB-KW"/>
</dbReference>
<dbReference type="EC" id="2.1.1.64" evidence="5"/>
<dbReference type="FunFam" id="3.40.50.150:FF:000028">
    <property type="entry name" value="Ubiquinone biosynthesis O-methyltransferase"/>
    <property type="match status" value="1"/>
</dbReference>
<evidence type="ECO:0000256" key="3">
    <source>
        <dbReference type="ARBA" id="ARBA00022688"/>
    </source>
</evidence>
<evidence type="ECO:0000313" key="6">
    <source>
        <dbReference type="EMBL" id="OPX54687.1"/>
    </source>
</evidence>
<dbReference type="OrthoDB" id="9801538at2"/>
<dbReference type="PANTHER" id="PTHR43464:SF19">
    <property type="entry name" value="UBIQUINONE BIOSYNTHESIS O-METHYLTRANSFERASE, MITOCHONDRIAL"/>
    <property type="match status" value="1"/>
</dbReference>
<evidence type="ECO:0000256" key="2">
    <source>
        <dbReference type="ARBA" id="ARBA00022679"/>
    </source>
</evidence>
<keyword evidence="7" id="KW-1185">Reference proteome</keyword>
<evidence type="ECO:0000256" key="1">
    <source>
        <dbReference type="ARBA" id="ARBA00022603"/>
    </source>
</evidence>
<dbReference type="PANTHER" id="PTHR43464">
    <property type="entry name" value="METHYLTRANSFERASE"/>
    <property type="match status" value="1"/>
</dbReference>
<comment type="function">
    <text evidence="5">O-methyltransferase that catalyzes the 2 O-methylation steps in the ubiquinone biosynthetic pathway.</text>
</comment>
<dbReference type="SUPFAM" id="SSF53335">
    <property type="entry name" value="S-adenosyl-L-methionine-dependent methyltransferases"/>
    <property type="match status" value="1"/>
</dbReference>
<keyword evidence="3 5" id="KW-0831">Ubiquinone biosynthesis</keyword>
<evidence type="ECO:0000313" key="7">
    <source>
        <dbReference type="Proteomes" id="UP000191418"/>
    </source>
</evidence>
<dbReference type="AlphaFoldDB" id="A0A1T4RQJ4"/>
<dbReference type="GO" id="GO:0102208">
    <property type="term" value="F:2-polyprenyl-6-hydroxyphenol methylase activity"/>
    <property type="evidence" value="ECO:0007669"/>
    <property type="project" value="UniProtKB-EC"/>
</dbReference>
<dbReference type="UniPathway" id="UPA00232"/>
<evidence type="ECO:0000256" key="4">
    <source>
        <dbReference type="ARBA" id="ARBA00022691"/>
    </source>
</evidence>
<comment type="caution">
    <text evidence="6">The sequence shown here is derived from an EMBL/GenBank/DDBJ whole genome shotgun (WGS) entry which is preliminary data.</text>
</comment>
<dbReference type="Pfam" id="PF13489">
    <property type="entry name" value="Methyltransf_23"/>
    <property type="match status" value="1"/>
</dbReference>
<feature type="binding site" evidence="5">
    <location>
        <position position="82"/>
    </location>
    <ligand>
        <name>S-adenosyl-L-methionine</name>
        <dbReference type="ChEBI" id="CHEBI:59789"/>
    </ligand>
</feature>
<dbReference type="InterPro" id="IPR010233">
    <property type="entry name" value="UbiG_MeTrfase"/>
</dbReference>
<dbReference type="CDD" id="cd02440">
    <property type="entry name" value="AdoMet_MTases"/>
    <property type="match status" value="1"/>
</dbReference>
<organism evidence="6 7">
    <name type="scientific">Oceanospirillum multiglobuliferum</name>
    <dbReference type="NCBI Taxonomy" id="64969"/>
    <lineage>
        <taxon>Bacteria</taxon>
        <taxon>Pseudomonadati</taxon>
        <taxon>Pseudomonadota</taxon>
        <taxon>Gammaproteobacteria</taxon>
        <taxon>Oceanospirillales</taxon>
        <taxon>Oceanospirillaceae</taxon>
        <taxon>Oceanospirillum</taxon>
    </lineage>
</organism>
<dbReference type="Proteomes" id="UP000191418">
    <property type="component" value="Unassembled WGS sequence"/>
</dbReference>
<accession>A0A1T4RQJ4</accession>
<dbReference type="STRING" id="64969.SAMN02745127_02522"/>
<feature type="binding site" evidence="5">
    <location>
        <position position="61"/>
    </location>
    <ligand>
        <name>S-adenosyl-L-methionine</name>
        <dbReference type="ChEBI" id="CHEBI:59789"/>
    </ligand>
</feature>
<comment type="catalytic activity">
    <reaction evidence="5">
        <text>a 3-demethylubiquinol + S-adenosyl-L-methionine = a ubiquinol + S-adenosyl-L-homocysteine + H(+)</text>
        <dbReference type="Rhea" id="RHEA:44380"/>
        <dbReference type="Rhea" id="RHEA-COMP:9566"/>
        <dbReference type="Rhea" id="RHEA-COMP:10914"/>
        <dbReference type="ChEBI" id="CHEBI:15378"/>
        <dbReference type="ChEBI" id="CHEBI:17976"/>
        <dbReference type="ChEBI" id="CHEBI:57856"/>
        <dbReference type="ChEBI" id="CHEBI:59789"/>
        <dbReference type="ChEBI" id="CHEBI:84422"/>
        <dbReference type="EC" id="2.1.1.64"/>
    </reaction>
</comment>
<evidence type="ECO:0000256" key="5">
    <source>
        <dbReference type="HAMAP-Rule" id="MF_00472"/>
    </source>
</evidence>
<dbReference type="RefSeq" id="WP_078746067.1">
    <property type="nucleotide sequence ID" value="NZ_FUXG01000019.1"/>
</dbReference>
<dbReference type="GO" id="GO:0061542">
    <property type="term" value="F:3-demethylubiquinol 3-O-methyltransferase activity"/>
    <property type="evidence" value="ECO:0007669"/>
    <property type="project" value="UniProtKB-UniRule"/>
</dbReference>
<dbReference type="InterPro" id="IPR029063">
    <property type="entry name" value="SAM-dependent_MTases_sf"/>
</dbReference>
<dbReference type="EMBL" id="MTSM01000020">
    <property type="protein sequence ID" value="OPX54687.1"/>
    <property type="molecule type" value="Genomic_DNA"/>
</dbReference>
<reference evidence="6 7" key="1">
    <citation type="submission" date="2017-01" db="EMBL/GenBank/DDBJ databases">
        <title>Genome Sequencing of a Marine Spirillum, Oceanospirillum multiglobuliferum ATCC 33336, from Japan.</title>
        <authorList>
            <person name="Carney J.G."/>
            <person name="Trachtenberg A.M."/>
            <person name="Rheaume B.A."/>
            <person name="Linnane J.D."/>
            <person name="Pitts N.L."/>
            <person name="Mykles D.L."/>
            <person name="Maclea K.S."/>
        </authorList>
    </citation>
    <scope>NUCLEOTIDE SEQUENCE [LARGE SCALE GENOMIC DNA]</scope>
    <source>
        <strain evidence="6 7">ATCC 33336</strain>
    </source>
</reference>